<evidence type="ECO:0000313" key="1">
    <source>
        <dbReference type="EMBL" id="CAD8088700.1"/>
    </source>
</evidence>
<name>A0A8S1N7W0_PARPR</name>
<sequence>MQKSNIGPKLLLKLNIKVGPDDDTVSDEVFSQVLNNQFLIKEQQRYDAKGRQIAKGKNYSIEFDNCVTVCVYDPNDEVLQIKETLSQISNLDIMKVNFRNQHYINNEQQLTEQQLKPILKRNGSVYPKIQKQG</sequence>
<dbReference type="OMA" id="IEFDNCV"/>
<proteinExistence type="predicted"/>
<keyword evidence="2" id="KW-1185">Reference proteome</keyword>
<comment type="caution">
    <text evidence="1">The sequence shown here is derived from an EMBL/GenBank/DDBJ whole genome shotgun (WGS) entry which is preliminary data.</text>
</comment>
<dbReference type="Proteomes" id="UP000688137">
    <property type="component" value="Unassembled WGS sequence"/>
</dbReference>
<organism evidence="1 2">
    <name type="scientific">Paramecium primaurelia</name>
    <dbReference type="NCBI Taxonomy" id="5886"/>
    <lineage>
        <taxon>Eukaryota</taxon>
        <taxon>Sar</taxon>
        <taxon>Alveolata</taxon>
        <taxon>Ciliophora</taxon>
        <taxon>Intramacronucleata</taxon>
        <taxon>Oligohymenophorea</taxon>
        <taxon>Peniculida</taxon>
        <taxon>Parameciidae</taxon>
        <taxon>Paramecium</taxon>
    </lineage>
</organism>
<accession>A0A8S1N7W0</accession>
<evidence type="ECO:0000313" key="2">
    <source>
        <dbReference type="Proteomes" id="UP000688137"/>
    </source>
</evidence>
<dbReference type="EMBL" id="CAJJDM010000085">
    <property type="protein sequence ID" value="CAD8088700.1"/>
    <property type="molecule type" value="Genomic_DNA"/>
</dbReference>
<reference evidence="1" key="1">
    <citation type="submission" date="2021-01" db="EMBL/GenBank/DDBJ databases">
        <authorList>
            <consortium name="Genoscope - CEA"/>
            <person name="William W."/>
        </authorList>
    </citation>
    <scope>NUCLEOTIDE SEQUENCE</scope>
</reference>
<protein>
    <submittedName>
        <fullName evidence="1">Uncharacterized protein</fullName>
    </submittedName>
</protein>
<gene>
    <name evidence="1" type="ORF">PPRIM_AZ9-3.1.T0820037</name>
</gene>
<dbReference type="AlphaFoldDB" id="A0A8S1N7W0"/>